<sequence length="757" mass="84312">MQANSGVGLGLTVGFASLAINYIRRRALTSTVTLTPPVLPKRPKMVPFGKVPGENRGEQPMEPIVYLEDPYYYVRDDSRTNEEILDHLRAENAYTKAALSHLEKPQDDLYKELLGHVQETDQMVPYPHGDYLYYTRTEEGKAYRIHCRKPRHDANGAEEILLDVNQLAEGQAHCDLDSVEPSPDHKFLAYSVDFTAYETYDIYIKDLTTSAVTKIIQGCDGSIVWGADASTLFYVTQDGAHRSHKVWKHTLGTPQASDMALFTEVDEMFSVGAYKTTSGRFFAIASMSKVTSEIRVLDLRDPAATLTVVAPRVQGVKYTLQHWDKHFLITTNRDGDVNFKLMSVPVDAVIGTASAAAAAAWTLVFPYDSNVKVAFVIPFKTFFVLGGRQHGLTQRWICGRNDDGWHKTQLAMPEPMYSLGVATNAEYDAMAYRFTYSSLTTPVQTVEYNVATKQTAVLKETPVPHYDRTLYDCERIEATATDGTAIPISIIYRKDHKTPTGVPQALHLYGYGSYEASIGTKTLSNGSDDADGCSAEPNFRTTILPLLDRGVIYAIAHIRGGGENGRTWYESAKYLTKMNTFTDFIACAEHLVASKMTTPAQMTCEGRSAGGLLMGAVLNRRPDLFTAAVAGVPFVDVMNSMSDATIPLTTGEWAEWGNPNELQFFAYMLQYSPYENVKAQAYPNMLVTGGLFDPRVAYWEPTKWVAKLRDMKTDDNQVLLKMDLDAGHFSASDRYHYLKEKAVDLSFILDQLKCLGP</sequence>
<dbReference type="OrthoDB" id="248387at2759"/>
<dbReference type="InterPro" id="IPR029058">
    <property type="entry name" value="AB_hydrolase_fold"/>
</dbReference>
<dbReference type="AlphaFoldDB" id="A0A024UKS9"/>
<evidence type="ECO:0000256" key="1">
    <source>
        <dbReference type="ARBA" id="ARBA00005228"/>
    </source>
</evidence>
<comment type="similarity">
    <text evidence="1 6">Belongs to the peptidase S9A family.</text>
</comment>
<evidence type="ECO:0000256" key="4">
    <source>
        <dbReference type="ARBA" id="ARBA00022825"/>
    </source>
</evidence>
<dbReference type="Gene3D" id="3.40.50.1820">
    <property type="entry name" value="alpha/beta hydrolase"/>
    <property type="match status" value="1"/>
</dbReference>
<keyword evidence="3 6" id="KW-0378">Hydrolase</keyword>
<dbReference type="PRINTS" id="PR00862">
    <property type="entry name" value="PROLIGOPTASE"/>
</dbReference>
<evidence type="ECO:0000256" key="2">
    <source>
        <dbReference type="ARBA" id="ARBA00022670"/>
    </source>
</evidence>
<feature type="domain" description="Peptidase S9 prolyl oligopeptidase catalytic" evidence="7">
    <location>
        <begin position="538"/>
        <end position="753"/>
    </location>
</feature>
<dbReference type="STRING" id="157072.A0A024UKS9"/>
<dbReference type="InterPro" id="IPR023302">
    <property type="entry name" value="Pept_S9A_N"/>
</dbReference>
<dbReference type="InterPro" id="IPR002470">
    <property type="entry name" value="Peptidase_S9A"/>
</dbReference>
<dbReference type="RefSeq" id="XP_008865131.1">
    <property type="nucleotide sequence ID" value="XM_008866909.1"/>
</dbReference>
<keyword evidence="4 6" id="KW-0720">Serine protease</keyword>
<accession>A0A024UKS9</accession>
<dbReference type="PANTHER" id="PTHR11757:SF19">
    <property type="entry name" value="PROLYL ENDOPEPTIDASE-LIKE"/>
    <property type="match status" value="1"/>
</dbReference>
<dbReference type="VEuPathDB" id="FungiDB:H310_03135"/>
<dbReference type="eggNOG" id="KOG2237">
    <property type="taxonomic scope" value="Eukaryota"/>
</dbReference>
<evidence type="ECO:0000256" key="3">
    <source>
        <dbReference type="ARBA" id="ARBA00022801"/>
    </source>
</evidence>
<dbReference type="GO" id="GO:0006508">
    <property type="term" value="P:proteolysis"/>
    <property type="evidence" value="ECO:0007669"/>
    <property type="project" value="UniProtKB-KW"/>
</dbReference>
<dbReference type="InterPro" id="IPR051543">
    <property type="entry name" value="Serine_Peptidase_S9A"/>
</dbReference>
<evidence type="ECO:0000256" key="5">
    <source>
        <dbReference type="ARBA" id="ARBA00045448"/>
    </source>
</evidence>
<feature type="domain" description="Peptidase S9A N-terminal" evidence="8">
    <location>
        <begin position="65"/>
        <end position="460"/>
    </location>
</feature>
<name>A0A024UKS9_9STRA</name>
<evidence type="ECO:0000259" key="8">
    <source>
        <dbReference type="Pfam" id="PF02897"/>
    </source>
</evidence>
<dbReference type="SUPFAM" id="SSF50993">
    <property type="entry name" value="Peptidase/esterase 'gauge' domain"/>
    <property type="match status" value="1"/>
</dbReference>
<reference evidence="9" key="1">
    <citation type="submission" date="2013-12" db="EMBL/GenBank/DDBJ databases">
        <title>The Genome Sequence of Aphanomyces invadans NJM9701.</title>
        <authorList>
            <consortium name="The Broad Institute Genomics Platform"/>
            <person name="Russ C."/>
            <person name="Tyler B."/>
            <person name="van West P."/>
            <person name="Dieguez-Uribeondo J."/>
            <person name="Young S.K."/>
            <person name="Zeng Q."/>
            <person name="Gargeya S."/>
            <person name="Fitzgerald M."/>
            <person name="Abouelleil A."/>
            <person name="Alvarado L."/>
            <person name="Chapman S.B."/>
            <person name="Gainer-Dewar J."/>
            <person name="Goldberg J."/>
            <person name="Griggs A."/>
            <person name="Gujja S."/>
            <person name="Hansen M."/>
            <person name="Howarth C."/>
            <person name="Imamovic A."/>
            <person name="Ireland A."/>
            <person name="Larimer J."/>
            <person name="McCowan C."/>
            <person name="Murphy C."/>
            <person name="Pearson M."/>
            <person name="Poon T.W."/>
            <person name="Priest M."/>
            <person name="Roberts A."/>
            <person name="Saif S."/>
            <person name="Shea T."/>
            <person name="Sykes S."/>
            <person name="Wortman J."/>
            <person name="Nusbaum C."/>
            <person name="Birren B."/>
        </authorList>
    </citation>
    <scope>NUCLEOTIDE SEQUENCE [LARGE SCALE GENOMIC DNA]</scope>
    <source>
        <strain evidence="9">NJM9701</strain>
    </source>
</reference>
<protein>
    <recommendedName>
        <fullName evidence="6">Prolyl endopeptidase</fullName>
        <ecNumber evidence="6">3.4.21.-</ecNumber>
    </recommendedName>
</protein>
<dbReference type="SUPFAM" id="SSF53474">
    <property type="entry name" value="alpha/beta-Hydrolases"/>
    <property type="match status" value="1"/>
</dbReference>
<gene>
    <name evidence="9" type="ORF">H310_03135</name>
</gene>
<dbReference type="EMBL" id="KI913955">
    <property type="protein sequence ID" value="ETW07056.1"/>
    <property type="molecule type" value="Genomic_DNA"/>
</dbReference>
<dbReference type="GeneID" id="20080185"/>
<evidence type="ECO:0000313" key="9">
    <source>
        <dbReference type="EMBL" id="ETW07056.1"/>
    </source>
</evidence>
<dbReference type="InterPro" id="IPR001375">
    <property type="entry name" value="Peptidase_S9_cat"/>
</dbReference>
<dbReference type="EC" id="3.4.21.-" evidence="6"/>
<organism evidence="9">
    <name type="scientific">Aphanomyces invadans</name>
    <dbReference type="NCBI Taxonomy" id="157072"/>
    <lineage>
        <taxon>Eukaryota</taxon>
        <taxon>Sar</taxon>
        <taxon>Stramenopiles</taxon>
        <taxon>Oomycota</taxon>
        <taxon>Saprolegniomycetes</taxon>
        <taxon>Saprolegniales</taxon>
        <taxon>Verrucalvaceae</taxon>
        <taxon>Aphanomyces</taxon>
    </lineage>
</organism>
<evidence type="ECO:0000256" key="6">
    <source>
        <dbReference type="RuleBase" id="RU368024"/>
    </source>
</evidence>
<keyword evidence="2 6" id="KW-0645">Protease</keyword>
<dbReference type="PANTHER" id="PTHR11757">
    <property type="entry name" value="PROTEASE FAMILY S9A OLIGOPEPTIDASE"/>
    <property type="match status" value="1"/>
</dbReference>
<dbReference type="Gene3D" id="2.130.10.120">
    <property type="entry name" value="Prolyl oligopeptidase, N-terminal domain"/>
    <property type="match status" value="1"/>
</dbReference>
<proteinExistence type="inferred from homology"/>
<dbReference type="Pfam" id="PF02897">
    <property type="entry name" value="Peptidase_S9_N"/>
    <property type="match status" value="1"/>
</dbReference>
<dbReference type="Pfam" id="PF00326">
    <property type="entry name" value="Peptidase_S9"/>
    <property type="match status" value="1"/>
</dbReference>
<evidence type="ECO:0000259" key="7">
    <source>
        <dbReference type="Pfam" id="PF00326"/>
    </source>
</evidence>
<dbReference type="GO" id="GO:0004252">
    <property type="term" value="F:serine-type endopeptidase activity"/>
    <property type="evidence" value="ECO:0007669"/>
    <property type="project" value="UniProtKB-UniRule"/>
</dbReference>
<comment type="function">
    <text evidence="5">Serine peptidase whose precise substrate specificity remains unclear. Does not cleave peptides after a arginine or lysine residue. Regulates trans-Golgi network morphology and sorting by regulating the membrane binding of the AP-1 complex. May play a role in the regulation of synaptic vesicle exocytosis.</text>
</comment>